<dbReference type="GO" id="GO:0005524">
    <property type="term" value="F:ATP binding"/>
    <property type="evidence" value="ECO:0007669"/>
    <property type="project" value="UniProtKB-KW"/>
</dbReference>
<evidence type="ECO:0000256" key="8">
    <source>
        <dbReference type="ARBA" id="ARBA00047380"/>
    </source>
</evidence>
<sequence>METKKYVPVIGVEIHLELNTKTKMFSQAINSFSKEENTNISLIDLGFLGTLPKVNEEAVKKAIFLASALNMNIESALCFDRKNYFYPDLPKGYQITQQFRPIGTNGFINIPTQENQQKQIAIQRIHLEEDTAKQIHKDEFTYLDYNRAGAPLIEIVTYPVMSSAEEAAAYVDEIRKLALFLKISDAKLEEGSLRADINLSLKEATSNEFGTKVEIKNINSISNIKKAINLEIEEQTNLLNYAQKVQQVTKRYDDKNNLNKVLREKTDSVDYRYFPETNIPCFALTNEYKNQVLLEIKPTPEQVKLKLKEALISDFYIDQILNNVDFWEYLDSVDYHNLEKTTKVFFAEIVPIINKVGFQNLNIKPSFLKQVLEKLEENKINLQHVKKILPIKNKEVNLTLDEIIHNLDIKVYTREELETLLDELINEHQEYISKNTNNNDKIEKFLMGQAMKKTKSNANPTELSEIISKKLAFN</sequence>
<keyword evidence="5 10" id="KW-0067">ATP-binding</keyword>
<dbReference type="GO" id="GO:0050567">
    <property type="term" value="F:glutaminyl-tRNA synthase (glutamine-hydrolyzing) activity"/>
    <property type="evidence" value="ECO:0007669"/>
    <property type="project" value="UniProtKB-UniRule"/>
</dbReference>
<keyword evidence="3 10" id="KW-0436">Ligase</keyword>
<dbReference type="InterPro" id="IPR017958">
    <property type="entry name" value="Gln-tRNA_amidoTrfase_suB_CS"/>
</dbReference>
<evidence type="ECO:0000256" key="3">
    <source>
        <dbReference type="ARBA" id="ARBA00022598"/>
    </source>
</evidence>
<dbReference type="HAMAP" id="MF_00121">
    <property type="entry name" value="GatB"/>
    <property type="match status" value="1"/>
</dbReference>
<keyword evidence="6 10" id="KW-0648">Protein biosynthesis</keyword>
<dbReference type="AlphaFoldDB" id="A0AAI8ANH7"/>
<evidence type="ECO:0000256" key="4">
    <source>
        <dbReference type="ARBA" id="ARBA00022741"/>
    </source>
</evidence>
<gene>
    <name evidence="10" type="primary">gatB</name>
    <name evidence="12" type="ORF">MOS_661</name>
</gene>
<dbReference type="PANTHER" id="PTHR11659:SF0">
    <property type="entry name" value="GLUTAMYL-TRNA(GLN) AMIDOTRANSFERASE SUBUNIT B, MITOCHONDRIAL"/>
    <property type="match status" value="1"/>
</dbReference>
<comment type="subunit">
    <text evidence="2 10">Heterotrimer of A, B and C subunits.</text>
</comment>
<evidence type="ECO:0000259" key="11">
    <source>
        <dbReference type="SMART" id="SM00845"/>
    </source>
</evidence>
<dbReference type="RefSeq" id="WP_015084274.1">
    <property type="nucleotide sequence ID" value="NC_019552.1"/>
</dbReference>
<dbReference type="EC" id="6.3.5.-" evidence="10"/>
<comment type="similarity">
    <text evidence="1 10">Belongs to the GatB/GatE family. GatB subfamily.</text>
</comment>
<dbReference type="SUPFAM" id="SSF55931">
    <property type="entry name" value="Glutamine synthetase/guanido kinase"/>
    <property type="match status" value="1"/>
</dbReference>
<accession>A0AAI8ANH7</accession>
<evidence type="ECO:0000256" key="9">
    <source>
        <dbReference type="ARBA" id="ARBA00047913"/>
    </source>
</evidence>
<evidence type="ECO:0000313" key="13">
    <source>
        <dbReference type="Proteomes" id="UP000009399"/>
    </source>
</evidence>
<reference evidence="12 13" key="1">
    <citation type="journal article" date="2013" name="Genome Announc.">
        <title>Complete Genome Sequence of Mycoplasma hyorhinis Strain SK76.</title>
        <authorList>
            <person name="Goodison S."/>
            <person name="Urquidi V."/>
            <person name="Kumar D."/>
            <person name="Reyes L."/>
            <person name="Rosser C.J."/>
        </authorList>
    </citation>
    <scope>NUCLEOTIDE SEQUENCE [LARGE SCALE GENOMIC DNA]</scope>
    <source>
        <strain evidence="12 13">SK76</strain>
    </source>
</reference>
<dbReference type="EMBL" id="CP003914">
    <property type="protein sequence ID" value="AFX74564.1"/>
    <property type="molecule type" value="Genomic_DNA"/>
</dbReference>
<dbReference type="Proteomes" id="UP000009399">
    <property type="component" value="Chromosome"/>
</dbReference>
<dbReference type="GO" id="GO:0006412">
    <property type="term" value="P:translation"/>
    <property type="evidence" value="ECO:0007669"/>
    <property type="project" value="UniProtKB-UniRule"/>
</dbReference>
<evidence type="ECO:0000256" key="7">
    <source>
        <dbReference type="ARBA" id="ARBA00024799"/>
    </source>
</evidence>
<comment type="function">
    <text evidence="7 10">Allows the formation of correctly charged Asn-tRNA(Asn) or Gln-tRNA(Gln) through the transamidation of misacylated Asp-tRNA(Asn) or Glu-tRNA(Gln) in organisms which lack either or both of asparaginyl-tRNA or glutaminyl-tRNA synthetases. The reaction takes place in the presence of glutamine and ATP through an activated phospho-Asp-tRNA(Asn) or phospho-Glu-tRNA(Gln).</text>
</comment>
<evidence type="ECO:0000256" key="10">
    <source>
        <dbReference type="HAMAP-Rule" id="MF_00121"/>
    </source>
</evidence>
<feature type="domain" description="Asn/Gln amidotransferase" evidence="11">
    <location>
        <begin position="325"/>
        <end position="471"/>
    </location>
</feature>
<name>A0AAI8ANH7_MESHY</name>
<dbReference type="KEGG" id="mhs:MOS_661"/>
<dbReference type="InterPro" id="IPR023168">
    <property type="entry name" value="GatB_Yqey_C_2"/>
</dbReference>
<dbReference type="InterPro" id="IPR004413">
    <property type="entry name" value="GatB"/>
</dbReference>
<dbReference type="InterPro" id="IPR003789">
    <property type="entry name" value="Asn/Gln_tRNA_amidoTrase-B-like"/>
</dbReference>
<evidence type="ECO:0000313" key="12">
    <source>
        <dbReference type="EMBL" id="AFX74564.1"/>
    </source>
</evidence>
<dbReference type="InterPro" id="IPR018027">
    <property type="entry name" value="Asn/Gln_amidotransferase"/>
</dbReference>
<evidence type="ECO:0000256" key="6">
    <source>
        <dbReference type="ARBA" id="ARBA00022917"/>
    </source>
</evidence>
<proteinExistence type="inferred from homology"/>
<comment type="catalytic activity">
    <reaction evidence="9 10">
        <text>L-glutamyl-tRNA(Gln) + L-glutamine + ATP + H2O = L-glutaminyl-tRNA(Gln) + L-glutamate + ADP + phosphate + H(+)</text>
        <dbReference type="Rhea" id="RHEA:17521"/>
        <dbReference type="Rhea" id="RHEA-COMP:9681"/>
        <dbReference type="Rhea" id="RHEA-COMP:9684"/>
        <dbReference type="ChEBI" id="CHEBI:15377"/>
        <dbReference type="ChEBI" id="CHEBI:15378"/>
        <dbReference type="ChEBI" id="CHEBI:29985"/>
        <dbReference type="ChEBI" id="CHEBI:30616"/>
        <dbReference type="ChEBI" id="CHEBI:43474"/>
        <dbReference type="ChEBI" id="CHEBI:58359"/>
        <dbReference type="ChEBI" id="CHEBI:78520"/>
        <dbReference type="ChEBI" id="CHEBI:78521"/>
        <dbReference type="ChEBI" id="CHEBI:456216"/>
    </reaction>
</comment>
<protein>
    <recommendedName>
        <fullName evidence="10">Aspartyl/glutamyl-tRNA(Asn/Gln) amidotransferase subunit B</fullName>
        <shortName evidence="10">Asp/Glu-ADT subunit B</shortName>
        <ecNumber evidence="10">6.3.5.-</ecNumber>
    </recommendedName>
</protein>
<dbReference type="PANTHER" id="PTHR11659">
    <property type="entry name" value="GLUTAMYL-TRNA GLN AMIDOTRANSFERASE SUBUNIT B MITOCHONDRIAL AND PROKARYOTIC PET112-RELATED"/>
    <property type="match status" value="1"/>
</dbReference>
<dbReference type="InterPro" id="IPR017959">
    <property type="entry name" value="Asn/Gln-tRNA_amidoTrfase_suB/E"/>
</dbReference>
<dbReference type="PROSITE" id="PS01234">
    <property type="entry name" value="GATB"/>
    <property type="match status" value="1"/>
</dbReference>
<dbReference type="NCBIfam" id="NF004012">
    <property type="entry name" value="PRK05477.1-2"/>
    <property type="match status" value="1"/>
</dbReference>
<evidence type="ECO:0000256" key="5">
    <source>
        <dbReference type="ARBA" id="ARBA00022840"/>
    </source>
</evidence>
<dbReference type="Pfam" id="PF02934">
    <property type="entry name" value="GatB_N"/>
    <property type="match status" value="1"/>
</dbReference>
<dbReference type="GO" id="GO:0070681">
    <property type="term" value="P:glutaminyl-tRNAGln biosynthesis via transamidation"/>
    <property type="evidence" value="ECO:0007669"/>
    <property type="project" value="TreeGrafter"/>
</dbReference>
<keyword evidence="4 10" id="KW-0547">Nucleotide-binding</keyword>
<dbReference type="SUPFAM" id="SSF89095">
    <property type="entry name" value="GatB/YqeY motif"/>
    <property type="match status" value="1"/>
</dbReference>
<dbReference type="NCBIfam" id="TIGR00133">
    <property type="entry name" value="gatB"/>
    <property type="match status" value="1"/>
</dbReference>
<dbReference type="Pfam" id="PF02637">
    <property type="entry name" value="GatB_Yqey"/>
    <property type="match status" value="1"/>
</dbReference>
<organism evidence="12 13">
    <name type="scientific">Mesomycoplasma hyorhinis SK76</name>
    <dbReference type="NCBI Taxonomy" id="1118964"/>
    <lineage>
        <taxon>Bacteria</taxon>
        <taxon>Bacillati</taxon>
        <taxon>Mycoplasmatota</taxon>
        <taxon>Mycoplasmoidales</taxon>
        <taxon>Metamycoplasmataceae</taxon>
        <taxon>Mesomycoplasma</taxon>
    </lineage>
</organism>
<evidence type="ECO:0000256" key="1">
    <source>
        <dbReference type="ARBA" id="ARBA00005306"/>
    </source>
</evidence>
<evidence type="ECO:0000256" key="2">
    <source>
        <dbReference type="ARBA" id="ARBA00011123"/>
    </source>
</evidence>
<dbReference type="NCBIfam" id="NF004014">
    <property type="entry name" value="PRK05477.1-4"/>
    <property type="match status" value="1"/>
</dbReference>
<comment type="catalytic activity">
    <reaction evidence="8 10">
        <text>L-aspartyl-tRNA(Asn) + L-glutamine + ATP + H2O = L-asparaginyl-tRNA(Asn) + L-glutamate + ADP + phosphate + 2 H(+)</text>
        <dbReference type="Rhea" id="RHEA:14513"/>
        <dbReference type="Rhea" id="RHEA-COMP:9674"/>
        <dbReference type="Rhea" id="RHEA-COMP:9677"/>
        <dbReference type="ChEBI" id="CHEBI:15377"/>
        <dbReference type="ChEBI" id="CHEBI:15378"/>
        <dbReference type="ChEBI" id="CHEBI:29985"/>
        <dbReference type="ChEBI" id="CHEBI:30616"/>
        <dbReference type="ChEBI" id="CHEBI:43474"/>
        <dbReference type="ChEBI" id="CHEBI:58359"/>
        <dbReference type="ChEBI" id="CHEBI:78515"/>
        <dbReference type="ChEBI" id="CHEBI:78516"/>
        <dbReference type="ChEBI" id="CHEBI:456216"/>
    </reaction>
</comment>
<dbReference type="InterPro" id="IPR006075">
    <property type="entry name" value="Asn/Gln-tRNA_Trfase_suB/E_cat"/>
</dbReference>
<dbReference type="Gene3D" id="1.10.10.410">
    <property type="match status" value="1"/>
</dbReference>
<dbReference type="SMART" id="SM00845">
    <property type="entry name" value="GatB_Yqey"/>
    <property type="match status" value="1"/>
</dbReference>
<dbReference type="InterPro" id="IPR014746">
    <property type="entry name" value="Gln_synth/guanido_kin_cat_dom"/>
</dbReference>